<organism evidence="4 5">
    <name type="scientific">Candidatus Nomurabacteria bacterium RIFCSPHIGHO2_02_FULL_42_19</name>
    <dbReference type="NCBI Taxonomy" id="1801756"/>
    <lineage>
        <taxon>Bacteria</taxon>
        <taxon>Candidatus Nomuraibacteriota</taxon>
    </lineage>
</organism>
<gene>
    <name evidence="4" type="ORF">A3C67_01310</name>
</gene>
<keyword evidence="3" id="KW-0732">Signal</keyword>
<evidence type="ECO:0000256" key="3">
    <source>
        <dbReference type="SAM" id="SignalP"/>
    </source>
</evidence>
<proteinExistence type="predicted"/>
<protein>
    <recommendedName>
        <fullName evidence="6">DUF5667 domain-containing protein</fullName>
    </recommendedName>
</protein>
<evidence type="ECO:0000256" key="1">
    <source>
        <dbReference type="SAM" id="Coils"/>
    </source>
</evidence>
<feature type="chain" id="PRO_5009527307" description="DUF5667 domain-containing protein" evidence="3">
    <location>
        <begin position="40"/>
        <end position="232"/>
    </location>
</feature>
<accession>A0A1F6W231</accession>
<feature type="region of interest" description="Disordered" evidence="2">
    <location>
        <begin position="37"/>
        <end position="57"/>
    </location>
</feature>
<feature type="signal peptide" evidence="3">
    <location>
        <begin position="1"/>
        <end position="39"/>
    </location>
</feature>
<evidence type="ECO:0000256" key="2">
    <source>
        <dbReference type="SAM" id="MobiDB-lite"/>
    </source>
</evidence>
<evidence type="ECO:0000313" key="4">
    <source>
        <dbReference type="EMBL" id="OGI75988.1"/>
    </source>
</evidence>
<reference evidence="4 5" key="1">
    <citation type="journal article" date="2016" name="Nat. Commun.">
        <title>Thousands of microbial genomes shed light on interconnected biogeochemical processes in an aquifer system.</title>
        <authorList>
            <person name="Anantharaman K."/>
            <person name="Brown C.T."/>
            <person name="Hug L.A."/>
            <person name="Sharon I."/>
            <person name="Castelle C.J."/>
            <person name="Probst A.J."/>
            <person name="Thomas B.C."/>
            <person name="Singh A."/>
            <person name="Wilkins M.J."/>
            <person name="Karaoz U."/>
            <person name="Brodie E.L."/>
            <person name="Williams K.H."/>
            <person name="Hubbard S.S."/>
            <person name="Banfield J.F."/>
        </authorList>
    </citation>
    <scope>NUCLEOTIDE SEQUENCE [LARGE SCALE GENOMIC DNA]</scope>
</reference>
<feature type="coiled-coil region" evidence="1">
    <location>
        <begin position="153"/>
        <end position="180"/>
    </location>
</feature>
<sequence length="232" mass="26775">MNLGLLALIENRNFMKKHLKPFVFLVVLGLMLSSPTARAEDNGDAEDNDGNNNSRPIFNQLIKTDREAFREKVKTERRDFVEKLKTDREKFRSEVRIKKEEFRSASKERKAEFRSRAREMLSQRFEVVVANLEKIQARVGEIIEKLKADGKDTEDAESYLDLSEQKLEAAKDKVAEIKALIPDTDEKVTPEVFEQIKLLAREAKDLLKESHSALRDAIKEIKDLRGEDNITN</sequence>
<name>A0A1F6W231_9BACT</name>
<dbReference type="SUPFAM" id="SSF58113">
    <property type="entry name" value="Apolipoprotein A-I"/>
    <property type="match status" value="1"/>
</dbReference>
<dbReference type="Proteomes" id="UP000179275">
    <property type="component" value="Unassembled WGS sequence"/>
</dbReference>
<dbReference type="AlphaFoldDB" id="A0A1F6W231"/>
<dbReference type="STRING" id="1801756.A3C67_01310"/>
<evidence type="ECO:0008006" key="6">
    <source>
        <dbReference type="Google" id="ProtNLM"/>
    </source>
</evidence>
<dbReference type="EMBL" id="MFUG01000013">
    <property type="protein sequence ID" value="OGI75988.1"/>
    <property type="molecule type" value="Genomic_DNA"/>
</dbReference>
<keyword evidence="1" id="KW-0175">Coiled coil</keyword>
<comment type="caution">
    <text evidence="4">The sequence shown here is derived from an EMBL/GenBank/DDBJ whole genome shotgun (WGS) entry which is preliminary data.</text>
</comment>
<evidence type="ECO:0000313" key="5">
    <source>
        <dbReference type="Proteomes" id="UP000179275"/>
    </source>
</evidence>